<protein>
    <submittedName>
        <fullName evidence="1">Uncharacterized protein</fullName>
    </submittedName>
</protein>
<name>A0ABW2CAS3_9PSEU</name>
<gene>
    <name evidence="1" type="ORF">ACFQGD_29005</name>
</gene>
<evidence type="ECO:0000313" key="2">
    <source>
        <dbReference type="Proteomes" id="UP001596337"/>
    </source>
</evidence>
<keyword evidence="2" id="KW-1185">Reference proteome</keyword>
<organism evidence="1 2">
    <name type="scientific">Haloechinothrix salitolerans</name>
    <dbReference type="NCBI Taxonomy" id="926830"/>
    <lineage>
        <taxon>Bacteria</taxon>
        <taxon>Bacillati</taxon>
        <taxon>Actinomycetota</taxon>
        <taxon>Actinomycetes</taxon>
        <taxon>Pseudonocardiales</taxon>
        <taxon>Pseudonocardiaceae</taxon>
        <taxon>Haloechinothrix</taxon>
    </lineage>
</organism>
<dbReference type="EMBL" id="JBHSXX010000001">
    <property type="protein sequence ID" value="MFC6871169.1"/>
    <property type="molecule type" value="Genomic_DNA"/>
</dbReference>
<evidence type="ECO:0000313" key="1">
    <source>
        <dbReference type="EMBL" id="MFC6871169.1"/>
    </source>
</evidence>
<proteinExistence type="predicted"/>
<comment type="caution">
    <text evidence="1">The sequence shown here is derived from an EMBL/GenBank/DDBJ whole genome shotgun (WGS) entry which is preliminary data.</text>
</comment>
<dbReference type="RefSeq" id="WP_345400152.1">
    <property type="nucleotide sequence ID" value="NZ_BAABLA010000097.1"/>
</dbReference>
<dbReference type="Proteomes" id="UP001596337">
    <property type="component" value="Unassembled WGS sequence"/>
</dbReference>
<reference evidence="2" key="1">
    <citation type="journal article" date="2019" name="Int. J. Syst. Evol. Microbiol.">
        <title>The Global Catalogue of Microorganisms (GCM) 10K type strain sequencing project: providing services to taxonomists for standard genome sequencing and annotation.</title>
        <authorList>
            <consortium name="The Broad Institute Genomics Platform"/>
            <consortium name="The Broad Institute Genome Sequencing Center for Infectious Disease"/>
            <person name="Wu L."/>
            <person name="Ma J."/>
        </authorList>
    </citation>
    <scope>NUCLEOTIDE SEQUENCE [LARGE SCALE GENOMIC DNA]</scope>
    <source>
        <strain evidence="2">KCTC 32255</strain>
    </source>
</reference>
<accession>A0ABW2CAS3</accession>
<sequence length="101" mass="11182">MSDRYIHLPPEQPPDHAPGWVERVCSRCGDVALTWRGNCVLGCCGCDTSRVALLPVDLAADLHLSARDRARLEFILRHLDHEASVFTSAAHHLKELMPDAA</sequence>